<organism evidence="2 3">
    <name type="scientific">Rhodanobacter ginsenosidimutans</name>
    <dbReference type="NCBI Taxonomy" id="490571"/>
    <lineage>
        <taxon>Bacteria</taxon>
        <taxon>Pseudomonadati</taxon>
        <taxon>Pseudomonadota</taxon>
        <taxon>Gammaproteobacteria</taxon>
        <taxon>Lysobacterales</taxon>
        <taxon>Rhodanobacteraceae</taxon>
        <taxon>Rhodanobacter</taxon>
    </lineage>
</organism>
<comment type="caution">
    <text evidence="2">The sequence shown here is derived from an EMBL/GenBank/DDBJ whole genome shotgun (WGS) entry which is preliminary data.</text>
</comment>
<accession>A0ABW0JTV4</accession>
<evidence type="ECO:0000313" key="3">
    <source>
        <dbReference type="Proteomes" id="UP001596018"/>
    </source>
</evidence>
<dbReference type="SUPFAM" id="SSF143555">
    <property type="entry name" value="FwdE-like"/>
    <property type="match status" value="1"/>
</dbReference>
<dbReference type="InterPro" id="IPR003814">
    <property type="entry name" value="FmdEsu_dom"/>
</dbReference>
<gene>
    <name evidence="2" type="ORF">ACFPK0_01865</name>
</gene>
<feature type="domain" description="Formylmethanofuran dehydrogenase subunit E" evidence="1">
    <location>
        <begin position="43"/>
        <end position="188"/>
    </location>
</feature>
<reference evidence="3" key="1">
    <citation type="journal article" date="2019" name="Int. J. Syst. Evol. Microbiol.">
        <title>The Global Catalogue of Microorganisms (GCM) 10K type strain sequencing project: providing services to taxonomists for standard genome sequencing and annotation.</title>
        <authorList>
            <consortium name="The Broad Institute Genomics Platform"/>
            <consortium name="The Broad Institute Genome Sequencing Center for Infectious Disease"/>
            <person name="Wu L."/>
            <person name="Ma J."/>
        </authorList>
    </citation>
    <scope>NUCLEOTIDE SEQUENCE [LARGE SCALE GENOMIC DNA]</scope>
    <source>
        <strain evidence="3">KACC 12822</strain>
    </source>
</reference>
<dbReference type="Proteomes" id="UP001596018">
    <property type="component" value="Unassembled WGS sequence"/>
</dbReference>
<dbReference type="RefSeq" id="WP_056084156.1">
    <property type="nucleotide sequence ID" value="NZ_JALBWS010000015.1"/>
</dbReference>
<dbReference type="Pfam" id="PF02663">
    <property type="entry name" value="FmdE"/>
    <property type="match status" value="1"/>
</dbReference>
<dbReference type="Gene3D" id="3.30.1330.130">
    <property type="match status" value="1"/>
</dbReference>
<protein>
    <submittedName>
        <fullName evidence="2">FmdE family protein</fullName>
    </submittedName>
</protein>
<sequence length="204" mass="21721">MHYPAFYDEAPRIAMHDPLAALLGAADDGLIDYGYVDAVRLAGHSCPTVAGAYLMARAALRALYPDQPAERGGICVRMPAAEDEGVTGVTAQVLTLITGAAASNGFHGIGGRFVRQSLLSYAAVRGASAVQFHRRDNGNAVSVELDLSRIPPAPQLRELMGAALDPAATAAQRTAFGQAWQDRVRRLLLDHADDPEVLRLTPLH</sequence>
<evidence type="ECO:0000313" key="2">
    <source>
        <dbReference type="EMBL" id="MFC5438755.1"/>
    </source>
</evidence>
<keyword evidence="3" id="KW-1185">Reference proteome</keyword>
<evidence type="ECO:0000259" key="1">
    <source>
        <dbReference type="Pfam" id="PF02663"/>
    </source>
</evidence>
<name>A0ABW0JTV4_9GAMM</name>
<proteinExistence type="predicted"/>
<dbReference type="EMBL" id="JBHSMM010000001">
    <property type="protein sequence ID" value="MFC5438755.1"/>
    <property type="molecule type" value="Genomic_DNA"/>
</dbReference>